<keyword evidence="7 11" id="KW-0030">Aminoacyl-tRNA synthetase</keyword>
<dbReference type="InterPro" id="IPR014729">
    <property type="entry name" value="Rossmann-like_a/b/a_fold"/>
</dbReference>
<dbReference type="Pfam" id="PF00749">
    <property type="entry name" value="tRNA-synt_1c"/>
    <property type="match status" value="1"/>
</dbReference>
<gene>
    <name evidence="17" type="ORF">LOD99_3800</name>
</gene>
<evidence type="ECO:0000256" key="10">
    <source>
        <dbReference type="ARBA" id="ARBA00072317"/>
    </source>
</evidence>
<comment type="caution">
    <text evidence="17">The sequence shown here is derived from an EMBL/GenBank/DDBJ whole genome shotgun (WGS) entry which is preliminary data.</text>
</comment>
<dbReference type="InterPro" id="IPR011035">
    <property type="entry name" value="Ribosomal_bL25/Gln-tRNA_synth"/>
</dbReference>
<feature type="domain" description="Glutamyl/glutaminyl-tRNA synthetase class Ib anti-codon binding" evidence="13">
    <location>
        <begin position="554"/>
        <end position="654"/>
    </location>
</feature>
<evidence type="ECO:0000256" key="4">
    <source>
        <dbReference type="ARBA" id="ARBA00022741"/>
    </source>
</evidence>
<dbReference type="GO" id="GO:0006425">
    <property type="term" value="P:glutaminyl-tRNA aminoacylation"/>
    <property type="evidence" value="ECO:0007669"/>
    <property type="project" value="InterPro"/>
</dbReference>
<dbReference type="GO" id="GO:0005829">
    <property type="term" value="C:cytosol"/>
    <property type="evidence" value="ECO:0007669"/>
    <property type="project" value="TreeGrafter"/>
</dbReference>
<dbReference type="Gene3D" id="2.40.240.10">
    <property type="entry name" value="Ribosomal Protein L25, Chain P"/>
    <property type="match status" value="2"/>
</dbReference>
<evidence type="ECO:0000256" key="9">
    <source>
        <dbReference type="ARBA" id="ARBA00048270"/>
    </source>
</evidence>
<dbReference type="Gene3D" id="3.40.50.620">
    <property type="entry name" value="HUPs"/>
    <property type="match status" value="1"/>
</dbReference>
<dbReference type="InterPro" id="IPR042558">
    <property type="entry name" value="Gln-tRNA-synth_Ib_RNA-bd_N_1"/>
</dbReference>
<dbReference type="PANTHER" id="PTHR43097:SF4">
    <property type="entry name" value="GLUTAMINE--TRNA LIGASE"/>
    <property type="match status" value="1"/>
</dbReference>
<dbReference type="NCBIfam" id="TIGR00440">
    <property type="entry name" value="glnS"/>
    <property type="match status" value="1"/>
</dbReference>
<keyword evidence="5 11" id="KW-0067">ATP-binding</keyword>
<keyword evidence="18" id="KW-1185">Reference proteome</keyword>
<dbReference type="InterPro" id="IPR007639">
    <property type="entry name" value="Gln-tRNA-synth_Ib_RNA-bd_N"/>
</dbReference>
<organism evidence="17 18">
    <name type="scientific">Oopsacas minuta</name>
    <dbReference type="NCBI Taxonomy" id="111878"/>
    <lineage>
        <taxon>Eukaryota</taxon>
        <taxon>Metazoa</taxon>
        <taxon>Porifera</taxon>
        <taxon>Hexactinellida</taxon>
        <taxon>Hexasterophora</taxon>
        <taxon>Lyssacinosida</taxon>
        <taxon>Leucopsacidae</taxon>
        <taxon>Oopsacas</taxon>
    </lineage>
</organism>
<dbReference type="Pfam" id="PF20974">
    <property type="entry name" value="tRNA-synt_1c_C2"/>
    <property type="match status" value="1"/>
</dbReference>
<dbReference type="FunFam" id="2.40.240.10:FF:000007">
    <property type="entry name" value="Glutamine--tRNA ligase"/>
    <property type="match status" value="1"/>
</dbReference>
<keyword evidence="3 11" id="KW-0436">Ligase</keyword>
<dbReference type="Pfam" id="PF03950">
    <property type="entry name" value="tRNA-synt_1c_C"/>
    <property type="match status" value="1"/>
</dbReference>
<dbReference type="GO" id="GO:0005524">
    <property type="term" value="F:ATP binding"/>
    <property type="evidence" value="ECO:0007669"/>
    <property type="project" value="UniProtKB-KW"/>
</dbReference>
<feature type="domain" description="tRNA synthetases class I (E and Q) anti-codon binding" evidence="16">
    <location>
        <begin position="667"/>
        <end position="740"/>
    </location>
</feature>
<dbReference type="PANTHER" id="PTHR43097">
    <property type="entry name" value="GLUTAMINE-TRNA LIGASE"/>
    <property type="match status" value="1"/>
</dbReference>
<evidence type="ECO:0000256" key="8">
    <source>
        <dbReference type="ARBA" id="ARBA00030466"/>
    </source>
</evidence>
<evidence type="ECO:0000259" key="16">
    <source>
        <dbReference type="Pfam" id="PF20974"/>
    </source>
</evidence>
<dbReference type="FunFam" id="3.40.50.620:FF:000037">
    <property type="entry name" value="Glutamine--tRNA ligase cytoplasmic"/>
    <property type="match status" value="1"/>
</dbReference>
<dbReference type="Proteomes" id="UP001165289">
    <property type="component" value="Unassembled WGS sequence"/>
</dbReference>
<dbReference type="FunFam" id="1.10.10.2420:FF:000001">
    <property type="entry name" value="Glutamine--tRNA ligase cytoplasmic"/>
    <property type="match status" value="1"/>
</dbReference>
<feature type="domain" description="Glutaminyl-tRNA synthetase class Ib non-specific RNA-binding" evidence="14">
    <location>
        <begin position="166"/>
        <end position="242"/>
    </location>
</feature>
<dbReference type="InterPro" id="IPR007638">
    <property type="entry name" value="Gln-tRNA-synth_Ib_RNA-bd_2"/>
</dbReference>
<dbReference type="FunFam" id="1.10.8.1290:FF:000002">
    <property type="entry name" value="Glutamine--tRNA ligase cytoplasmic"/>
    <property type="match status" value="1"/>
</dbReference>
<evidence type="ECO:0000256" key="3">
    <source>
        <dbReference type="ARBA" id="ARBA00022598"/>
    </source>
</evidence>
<dbReference type="EMBL" id="JAKMXF010000288">
    <property type="protein sequence ID" value="KAI6653275.1"/>
    <property type="molecule type" value="Genomic_DNA"/>
</dbReference>
<evidence type="ECO:0000256" key="6">
    <source>
        <dbReference type="ARBA" id="ARBA00022917"/>
    </source>
</evidence>
<evidence type="ECO:0000313" key="18">
    <source>
        <dbReference type="Proteomes" id="UP001165289"/>
    </source>
</evidence>
<dbReference type="EC" id="6.1.1.18" evidence="2"/>
<dbReference type="PROSITE" id="PS00178">
    <property type="entry name" value="AA_TRNA_LIGASE_I"/>
    <property type="match status" value="1"/>
</dbReference>
<dbReference type="SUPFAM" id="SSF50715">
    <property type="entry name" value="Ribosomal protein L25-like"/>
    <property type="match status" value="1"/>
</dbReference>
<dbReference type="AlphaFoldDB" id="A0AAV7JY84"/>
<dbReference type="GO" id="GO:0004819">
    <property type="term" value="F:glutamine-tRNA ligase activity"/>
    <property type="evidence" value="ECO:0007669"/>
    <property type="project" value="UniProtKB-EC"/>
</dbReference>
<evidence type="ECO:0000256" key="2">
    <source>
        <dbReference type="ARBA" id="ARBA00012836"/>
    </source>
</evidence>
<evidence type="ECO:0000256" key="7">
    <source>
        <dbReference type="ARBA" id="ARBA00023146"/>
    </source>
</evidence>
<dbReference type="Gene3D" id="1.10.8.1290">
    <property type="entry name" value="Glutaminyl-tRNA synthetase, non-specific RNA binding region part 1, domain 1"/>
    <property type="match status" value="1"/>
</dbReference>
<dbReference type="InterPro" id="IPR020059">
    <property type="entry name" value="Glu/Gln-tRNA-synth_Ib_codon-bd"/>
</dbReference>
<evidence type="ECO:0000259" key="13">
    <source>
        <dbReference type="Pfam" id="PF03950"/>
    </source>
</evidence>
<dbReference type="InterPro" id="IPR000924">
    <property type="entry name" value="Glu/Gln-tRNA-synth"/>
</dbReference>
<evidence type="ECO:0000259" key="14">
    <source>
        <dbReference type="Pfam" id="PF04557"/>
    </source>
</evidence>
<dbReference type="Pfam" id="PF04557">
    <property type="entry name" value="tRNA_synt_1c_R2"/>
    <property type="match status" value="1"/>
</dbReference>
<sequence length="764" mass="87491">MAESSSNILKEFFKFSDEKCTETLKNKSLTTTLLQVSEECKAQLASHPIPATAPTLLYQLASKLKGHENHFPFIIKYILNSKIKTDAKFSAAIQYIKSNFRSINPPEFEQFCGIGIEVSVGEVENCVDQLIETNKDVILQRRYRYNKGEMVGKVRAVLKWADGKVIKEVIDSKIEGLLGPKTAEDLAPLSKEAKQTHVNVPKQVTKHEQSYEISGDALNFHKPGENHKTDGYIVTPFTRDLLSQHLKETGGIVITRFPPEPNGILHIGHAKAMNFNFGYAKANGGICYLRFDDTNPEKEEKRFFTQIIEMVAWMGHEPCKITYTSDFFQQLYDWAIELIQTGHAYVDHQKHDEIKGWNLEFSPWRDRPIEESIKLFRDMKAGLLKEGEATLRMKYTMEDGKLDPVAYRIKYQPHPRTGDEWCIYPTYDYSHCLCDSIQNITHSLCTKEFQARRSAYYWLCNALRIYCPVQWEYSRLNLTGTVISKRKFRKLIDEGIIDGMDDPRLFTLTALRRRGVSPDAINAFCAKVGVTQTQTVIEPVMLDACITEVLDVTARRAMAVFDRVKISVTNFPQIEPISVDIPDFPKKDNTTFHKVNFEKEVFIERSDVSDTLLPDYRRLAPGQAVGLRHTGYTISIQEILKDINGAINEVKVTCELVSDTNKPKAWIHWVSNHLECQVRLYEKLFKHSHPEDPKVVPGGYITDCNKNSLKVVTAYIDRSVEEAKVFDEFQFERVGYFCVDSDSSKNKLIFNRTLALKESSSKVY</sequence>
<dbReference type="InterPro" id="IPR050132">
    <property type="entry name" value="Gln/Glu-tRNA_Ligase"/>
</dbReference>
<dbReference type="FunFam" id="2.40.240.10:FF:000008">
    <property type="entry name" value="probable glutamine--tRNA ligase"/>
    <property type="match status" value="1"/>
</dbReference>
<dbReference type="InterPro" id="IPR020056">
    <property type="entry name" value="Rbsml_bL25/Gln-tRNA_synth_N"/>
</dbReference>
<dbReference type="InterPro" id="IPR042559">
    <property type="entry name" value="Gln-tRNA-synth_Ib_RNA-bd_N_2"/>
</dbReference>
<dbReference type="SUPFAM" id="SSF52374">
    <property type="entry name" value="Nucleotidylyl transferase"/>
    <property type="match status" value="1"/>
</dbReference>
<proteinExistence type="inferred from homology"/>
<keyword evidence="6 11" id="KW-0648">Protein biosynthesis</keyword>
<evidence type="ECO:0000259" key="15">
    <source>
        <dbReference type="Pfam" id="PF04558"/>
    </source>
</evidence>
<reference evidence="17 18" key="1">
    <citation type="journal article" date="2023" name="BMC Biol.">
        <title>The compact genome of the sponge Oopsacas minuta (Hexactinellida) is lacking key metazoan core genes.</title>
        <authorList>
            <person name="Santini S."/>
            <person name="Schenkelaars Q."/>
            <person name="Jourda C."/>
            <person name="Duchesne M."/>
            <person name="Belahbib H."/>
            <person name="Rocher C."/>
            <person name="Selva M."/>
            <person name="Riesgo A."/>
            <person name="Vervoort M."/>
            <person name="Leys S.P."/>
            <person name="Kodjabachian L."/>
            <person name="Le Bivic A."/>
            <person name="Borchiellini C."/>
            <person name="Claverie J.M."/>
            <person name="Renard E."/>
        </authorList>
    </citation>
    <scope>NUCLEOTIDE SEQUENCE [LARGE SCALE GENOMIC DNA]</scope>
    <source>
        <strain evidence="17">SPO-2</strain>
    </source>
</reference>
<feature type="domain" description="Glutamyl/glutaminyl-tRNA synthetase class Ib catalytic" evidence="12">
    <location>
        <begin position="253"/>
        <end position="551"/>
    </location>
</feature>
<comment type="catalytic activity">
    <reaction evidence="9">
        <text>tRNA(Gln) + L-glutamine + ATP = L-glutaminyl-tRNA(Gln) + AMP + diphosphate</text>
        <dbReference type="Rhea" id="RHEA:20121"/>
        <dbReference type="Rhea" id="RHEA-COMP:9662"/>
        <dbReference type="Rhea" id="RHEA-COMP:9681"/>
        <dbReference type="ChEBI" id="CHEBI:30616"/>
        <dbReference type="ChEBI" id="CHEBI:33019"/>
        <dbReference type="ChEBI" id="CHEBI:58359"/>
        <dbReference type="ChEBI" id="CHEBI:78442"/>
        <dbReference type="ChEBI" id="CHEBI:78521"/>
        <dbReference type="ChEBI" id="CHEBI:456215"/>
        <dbReference type="EC" id="6.1.1.18"/>
    </reaction>
</comment>
<dbReference type="Gene3D" id="1.10.10.2420">
    <property type="match status" value="1"/>
</dbReference>
<evidence type="ECO:0000256" key="5">
    <source>
        <dbReference type="ARBA" id="ARBA00022840"/>
    </source>
</evidence>
<evidence type="ECO:0000256" key="1">
    <source>
        <dbReference type="ARBA" id="ARBA00005594"/>
    </source>
</evidence>
<keyword evidence="4 11" id="KW-0547">Nucleotide-binding</keyword>
<dbReference type="InterPro" id="IPR049437">
    <property type="entry name" value="tRNA-synt_1c_C2"/>
</dbReference>
<dbReference type="Pfam" id="PF04558">
    <property type="entry name" value="tRNA_synt_1c_R1"/>
    <property type="match status" value="1"/>
</dbReference>
<protein>
    <recommendedName>
        <fullName evidence="10">Probable glutamine--tRNA ligase</fullName>
        <ecNumber evidence="2">6.1.1.18</ecNumber>
    </recommendedName>
    <alternativeName>
        <fullName evidence="8">Glutaminyl-tRNA synthetase</fullName>
    </alternativeName>
</protein>
<evidence type="ECO:0000259" key="12">
    <source>
        <dbReference type="Pfam" id="PF00749"/>
    </source>
</evidence>
<dbReference type="GO" id="GO:0017101">
    <property type="term" value="C:aminoacyl-tRNA synthetase multienzyme complex"/>
    <property type="evidence" value="ECO:0007669"/>
    <property type="project" value="TreeGrafter"/>
</dbReference>
<name>A0AAV7JY84_9METZ</name>
<evidence type="ECO:0000256" key="11">
    <source>
        <dbReference type="RuleBase" id="RU363037"/>
    </source>
</evidence>
<evidence type="ECO:0000313" key="17">
    <source>
        <dbReference type="EMBL" id="KAI6653275.1"/>
    </source>
</evidence>
<feature type="domain" description="Glutaminyl-tRNA synthetase class Ib non-specific RNA-binding" evidence="15">
    <location>
        <begin position="15"/>
        <end position="163"/>
    </location>
</feature>
<dbReference type="CDD" id="cd00807">
    <property type="entry name" value="GlnRS_core"/>
    <property type="match status" value="1"/>
</dbReference>
<dbReference type="InterPro" id="IPR004514">
    <property type="entry name" value="Gln-tRNA-synth"/>
</dbReference>
<accession>A0AAV7JY84</accession>
<dbReference type="InterPro" id="IPR001412">
    <property type="entry name" value="aa-tRNA-synth_I_CS"/>
</dbReference>
<dbReference type="PRINTS" id="PR00987">
    <property type="entry name" value="TRNASYNTHGLU"/>
</dbReference>
<dbReference type="InterPro" id="IPR020058">
    <property type="entry name" value="Glu/Gln-tRNA-synth_Ib_cat-dom"/>
</dbReference>
<comment type="similarity">
    <text evidence="1 11">Belongs to the class-I aminoacyl-tRNA synthetase family.</text>
</comment>